<dbReference type="SUPFAM" id="SSF56300">
    <property type="entry name" value="Metallo-dependent phosphatases"/>
    <property type="match status" value="1"/>
</dbReference>
<dbReference type="InterPro" id="IPR027417">
    <property type="entry name" value="P-loop_NTPase"/>
</dbReference>
<dbReference type="InterPro" id="IPR029052">
    <property type="entry name" value="Metallo-depent_PP-like"/>
</dbReference>
<evidence type="ECO:0000313" key="4">
    <source>
        <dbReference type="EMBL" id="RPB23093.1"/>
    </source>
</evidence>
<reference evidence="4 5" key="1">
    <citation type="journal article" date="2018" name="Nat. Ecol. Evol.">
        <title>Pezizomycetes genomes reveal the molecular basis of ectomycorrhizal truffle lifestyle.</title>
        <authorList>
            <person name="Murat C."/>
            <person name="Payen T."/>
            <person name="Noel B."/>
            <person name="Kuo A."/>
            <person name="Morin E."/>
            <person name="Chen J."/>
            <person name="Kohler A."/>
            <person name="Krizsan K."/>
            <person name="Balestrini R."/>
            <person name="Da Silva C."/>
            <person name="Montanini B."/>
            <person name="Hainaut M."/>
            <person name="Levati E."/>
            <person name="Barry K.W."/>
            <person name="Belfiori B."/>
            <person name="Cichocki N."/>
            <person name="Clum A."/>
            <person name="Dockter R.B."/>
            <person name="Fauchery L."/>
            <person name="Guy J."/>
            <person name="Iotti M."/>
            <person name="Le Tacon F."/>
            <person name="Lindquist E.A."/>
            <person name="Lipzen A."/>
            <person name="Malagnac F."/>
            <person name="Mello A."/>
            <person name="Molinier V."/>
            <person name="Miyauchi S."/>
            <person name="Poulain J."/>
            <person name="Riccioni C."/>
            <person name="Rubini A."/>
            <person name="Sitrit Y."/>
            <person name="Splivallo R."/>
            <person name="Traeger S."/>
            <person name="Wang M."/>
            <person name="Zifcakova L."/>
            <person name="Wipf D."/>
            <person name="Zambonelli A."/>
            <person name="Paolocci F."/>
            <person name="Nowrousian M."/>
            <person name="Ottonello S."/>
            <person name="Baldrian P."/>
            <person name="Spatafora J.W."/>
            <person name="Henrissat B."/>
            <person name="Nagy L.G."/>
            <person name="Aury J.M."/>
            <person name="Wincker P."/>
            <person name="Grigoriev I.V."/>
            <person name="Bonfante P."/>
            <person name="Martin F.M."/>
        </authorList>
    </citation>
    <scope>NUCLEOTIDE SEQUENCE [LARGE SCALE GENOMIC DNA]</scope>
    <source>
        <strain evidence="4 5">ATCC MYA-4762</strain>
    </source>
</reference>
<feature type="coiled-coil region" evidence="1">
    <location>
        <begin position="685"/>
        <end position="712"/>
    </location>
</feature>
<keyword evidence="1" id="KW-0175">Coiled coil</keyword>
<dbReference type="Pfam" id="PF12850">
    <property type="entry name" value="Metallophos_2"/>
    <property type="match status" value="1"/>
</dbReference>
<feature type="region of interest" description="Disordered" evidence="2">
    <location>
        <begin position="1228"/>
        <end position="1263"/>
    </location>
</feature>
<gene>
    <name evidence="4" type="ORF">L211DRAFT_868903</name>
</gene>
<evidence type="ECO:0000259" key="3">
    <source>
        <dbReference type="SMART" id="SM00382"/>
    </source>
</evidence>
<dbReference type="OrthoDB" id="18797at2759"/>
<dbReference type="GO" id="GO:0003677">
    <property type="term" value="F:DNA binding"/>
    <property type="evidence" value="ECO:0007669"/>
    <property type="project" value="UniProtKB-ARBA"/>
</dbReference>
<dbReference type="Gene3D" id="3.60.21.10">
    <property type="match status" value="1"/>
</dbReference>
<dbReference type="GO" id="GO:0016887">
    <property type="term" value="F:ATP hydrolysis activity"/>
    <property type="evidence" value="ECO:0007669"/>
    <property type="project" value="InterPro"/>
</dbReference>
<protein>
    <submittedName>
        <fullName evidence="4">P-loop containing nucleoside triphosphate hydrolase protein</fullName>
    </submittedName>
</protein>
<organism evidence="4 5">
    <name type="scientific">Terfezia boudieri ATCC MYA-4762</name>
    <dbReference type="NCBI Taxonomy" id="1051890"/>
    <lineage>
        <taxon>Eukaryota</taxon>
        <taxon>Fungi</taxon>
        <taxon>Dikarya</taxon>
        <taxon>Ascomycota</taxon>
        <taxon>Pezizomycotina</taxon>
        <taxon>Pezizomycetes</taxon>
        <taxon>Pezizales</taxon>
        <taxon>Pezizaceae</taxon>
        <taxon>Terfezia</taxon>
    </lineage>
</organism>
<keyword evidence="4" id="KW-0378">Hydrolase</keyword>
<dbReference type="CDD" id="cd00267">
    <property type="entry name" value="ABC_ATPase"/>
    <property type="match status" value="1"/>
</dbReference>
<dbReference type="GO" id="GO:0006302">
    <property type="term" value="P:double-strand break repair"/>
    <property type="evidence" value="ECO:0007669"/>
    <property type="project" value="InterPro"/>
</dbReference>
<name>A0A3N4LJJ7_9PEZI</name>
<dbReference type="InterPro" id="IPR003593">
    <property type="entry name" value="AAA+_ATPase"/>
</dbReference>
<dbReference type="InterPro" id="IPR038729">
    <property type="entry name" value="Rad50/SbcC_AAA"/>
</dbReference>
<dbReference type="EMBL" id="ML121548">
    <property type="protein sequence ID" value="RPB23093.1"/>
    <property type="molecule type" value="Genomic_DNA"/>
</dbReference>
<dbReference type="InParanoid" id="A0A3N4LJJ7"/>
<dbReference type="SUPFAM" id="SSF52540">
    <property type="entry name" value="P-loop containing nucleoside triphosphate hydrolases"/>
    <property type="match status" value="1"/>
</dbReference>
<dbReference type="Gene3D" id="3.40.50.300">
    <property type="entry name" value="P-loop containing nucleotide triphosphate hydrolases"/>
    <property type="match status" value="2"/>
</dbReference>
<dbReference type="CDD" id="cd00838">
    <property type="entry name" value="MPP_superfamily"/>
    <property type="match status" value="1"/>
</dbReference>
<dbReference type="SMART" id="SM00382">
    <property type="entry name" value="AAA"/>
    <property type="match status" value="1"/>
</dbReference>
<evidence type="ECO:0000256" key="1">
    <source>
        <dbReference type="SAM" id="Coils"/>
    </source>
</evidence>
<accession>A0A3N4LJJ7</accession>
<dbReference type="PANTHER" id="PTHR32114">
    <property type="entry name" value="ABC TRANSPORTER ABCH.3"/>
    <property type="match status" value="1"/>
</dbReference>
<dbReference type="Proteomes" id="UP000267821">
    <property type="component" value="Unassembled WGS sequence"/>
</dbReference>
<dbReference type="InterPro" id="IPR024654">
    <property type="entry name" value="Calcineurin-like_PHP_lpxH"/>
</dbReference>
<dbReference type="PANTHER" id="PTHR32114:SF2">
    <property type="entry name" value="ABC TRANSPORTER ABCH.3"/>
    <property type="match status" value="1"/>
</dbReference>
<feature type="coiled-coil region" evidence="1">
    <location>
        <begin position="831"/>
        <end position="865"/>
    </location>
</feature>
<feature type="domain" description="AAA+ ATPase" evidence="3">
    <location>
        <begin position="482"/>
        <end position="1202"/>
    </location>
</feature>
<dbReference type="AlphaFoldDB" id="A0A3N4LJJ7"/>
<keyword evidence="5" id="KW-1185">Reference proteome</keyword>
<evidence type="ECO:0000256" key="2">
    <source>
        <dbReference type="SAM" id="MobiDB-lite"/>
    </source>
</evidence>
<feature type="compositionally biased region" description="Basic residues" evidence="2">
    <location>
        <begin position="1232"/>
        <end position="1242"/>
    </location>
</feature>
<sequence length="1263" mass="142417">MLQARLRCLSQARPSFLPFLASRRHASSIAPRAHPKWGVFSDIHFQQEDLSRIVETSQWITDVFCDAQVTQIFCLGDVINTREHVNVQALSATAKFFDELRRIAPVHIVLGNHDMNLKHSSRVSSLDVFDTEGFKGSCKLYKDFADVEVEGVKCLMVPWVENHTLMVDRLGEMPCEEKNQRILFGHLAVSGAIQQPSVPVESRYRTHTGVLKGRHLVDFRGTFLGHFHHHQAVVDGKVWYVGSPMQHHFGDKADDRRGVLFLQPTITSQNEAPAMEFIQNPKWDLFREVSLQDLRASAGDDKLHLPFDVVGKRINLRCKAVDAPEFETWRAKLVETGAGDVRRKVEIGRGIFSGAADAKSNQNNTELEGKVKIEETANQQPEQQPEEIFRAPTTATFIEALPLFLNTIPTDSNMIPENQQADYIATAERLMKIADANYTDGVTSATSTNSSLSVFQGTLRNLTIQNFFSIQGTLSLPFFKLNPGTWFLTGPNGSGKSTVLEAIVWCLFGEVLRSDMGVADLVNDVVGKNCCVRIDFENGYSIERFRKFTSKGTGPGPGLKLYKNGQEVPDFERGETRKTQIALERDILGCDFATFTKSVIFGDQGGGAGNFLTLDTKQRREVLEELLGISNFEGYLKAVREEKRVVEKEYLTLKSQSETIAIELKRLETERCRVQDTVGPKERMRDDAELKLRELEKEVAKFEEDRVRMEKEQGELLRWNKLYDTLQRAQESKRIITDQLRLREDKLQEYQKVLLKIEEFRPLHARWVASQKDLDRGQKTLQMKTLEYKNVADRVKEKDLETHKNQLAIRKGVCPTCRQSLDNPTRVEEHLEQMKRKKEALEKKAAGLAAELATLKSEVQGHEERQAAVILGMMERQLTPGYLNTLPECERETRNMLLTTQMPMKRLEMQRATAEQEVKVLLAGKTMDEVARLAHRSADQDVSTLQRVMSTHEGLLKRIQELSSRKTALTSSLTRLTTEVKYATSHLKNMESQLAIYCNELSSGANRITEIERALRILVFWEVAFNKKQATTSAPNIRHYLISNSINELNTLIQSNMEILTNPTTIGSGNGSSKAYSLPISFTPDLSIYPPSSFGKRSSGQRKRNNLAVLFALFQLIRQKSRFRADFIMLDEVFDALDKEGQMQAAELISAVSTQGTDRSTGGEVKHVLVVTHSEALEDIVRVGDGGAGARVIRVQMGERGTEMQDPEGVIEHIQGITTGKEGIPEILPPTVKKRKGRPRKVKNVEAEVEAETNETEVSMTGN</sequence>
<evidence type="ECO:0000313" key="5">
    <source>
        <dbReference type="Proteomes" id="UP000267821"/>
    </source>
</evidence>
<dbReference type="Pfam" id="PF13476">
    <property type="entry name" value="AAA_23"/>
    <property type="match status" value="1"/>
</dbReference>
<proteinExistence type="predicted"/>
<dbReference type="SUPFAM" id="SSF75712">
    <property type="entry name" value="Rad50 coiled-coil Zn hook"/>
    <property type="match status" value="1"/>
</dbReference>
<dbReference type="Gene3D" id="1.10.287.510">
    <property type="entry name" value="Helix hairpin bin"/>
    <property type="match status" value="1"/>
</dbReference>
<dbReference type="STRING" id="1051890.A0A3N4LJJ7"/>